<sequence>MGNRRFFIFINYHYLIKGIIMKKWLILLKTLLLALCLLRPAWAADVPADTFLWKISKSDTPTSYLIGTVHKGKTGSTLSPQYRDILAQTPRLVVETQIEPEFFQTPAGMLRVMLMMQLAQSEQTLVQSLGKARHAKVQRIVRRYASPDERAMLSSKQKWQPWFVLMSLEQMIVPKGYDDDYGIDRLLLKAARAAGKDIDELEGIEVLKYYAAIPEDTVLRGIDATLQHQKEQIALSQHLFKLYREHRATELWAEVKSDKYYEMFAPQDREIWKNMMFKQLLKERNTQWMPKLEKLLSERANTVAVGAAHLFGEHGLIALLRQQGYTVEPIMPKKRKTNVPS</sequence>
<proteinExistence type="predicted"/>
<dbReference type="AlphaFoldDB" id="A0A3P2A232"/>
<dbReference type="InterPro" id="IPR047111">
    <property type="entry name" value="YbaP-like"/>
</dbReference>
<dbReference type="Proteomes" id="UP000269923">
    <property type="component" value="Unassembled WGS sequence"/>
</dbReference>
<keyword evidence="2" id="KW-1185">Reference proteome</keyword>
<protein>
    <submittedName>
        <fullName evidence="1">TraB/GumN family protein</fullName>
    </submittedName>
</protein>
<name>A0A3P2A232_9NEIS</name>
<accession>A0A3P2A232</accession>
<dbReference type="Pfam" id="PF01963">
    <property type="entry name" value="TraB_PrgY_gumN"/>
    <property type="match status" value="1"/>
</dbReference>
<dbReference type="PANTHER" id="PTHR40590:SF1">
    <property type="entry name" value="CYTOPLASMIC PROTEIN"/>
    <property type="match status" value="1"/>
</dbReference>
<evidence type="ECO:0000313" key="1">
    <source>
        <dbReference type="EMBL" id="RRD89477.1"/>
    </source>
</evidence>
<comment type="caution">
    <text evidence="1">The sequence shown here is derived from an EMBL/GenBank/DDBJ whole genome shotgun (WGS) entry which is preliminary data.</text>
</comment>
<dbReference type="OrthoDB" id="9025834at2"/>
<reference evidence="1 2" key="1">
    <citation type="submission" date="2018-11" db="EMBL/GenBank/DDBJ databases">
        <title>Genomes From Bacteria Associated with the Canine Oral Cavity: a Test Case for Automated Genome-Based Taxonomic Assignment.</title>
        <authorList>
            <person name="Coil D.A."/>
            <person name="Jospin G."/>
            <person name="Darling A.E."/>
            <person name="Wallis C."/>
            <person name="Davis I.J."/>
            <person name="Harris S."/>
            <person name="Eisen J.A."/>
            <person name="Holcombe L.J."/>
            <person name="O'Flynn C."/>
        </authorList>
    </citation>
    <scope>NUCLEOTIDE SEQUENCE [LARGE SCALE GENOMIC DNA]</scope>
    <source>
        <strain evidence="1 2">COT-280</strain>
    </source>
</reference>
<dbReference type="PANTHER" id="PTHR40590">
    <property type="entry name" value="CYTOPLASMIC PROTEIN-RELATED"/>
    <property type="match status" value="1"/>
</dbReference>
<dbReference type="InterPro" id="IPR002816">
    <property type="entry name" value="TraB/PrgY/GumN_fam"/>
</dbReference>
<dbReference type="CDD" id="cd14789">
    <property type="entry name" value="Tiki"/>
    <property type="match status" value="1"/>
</dbReference>
<gene>
    <name evidence="1" type="ORF">EII21_08795</name>
</gene>
<dbReference type="EMBL" id="RQYC01000015">
    <property type="protein sequence ID" value="RRD89477.1"/>
    <property type="molecule type" value="Genomic_DNA"/>
</dbReference>
<evidence type="ECO:0000313" key="2">
    <source>
        <dbReference type="Proteomes" id="UP000269923"/>
    </source>
</evidence>
<organism evidence="1 2">
    <name type="scientific">Conchiformibius steedae</name>
    <dbReference type="NCBI Taxonomy" id="153493"/>
    <lineage>
        <taxon>Bacteria</taxon>
        <taxon>Pseudomonadati</taxon>
        <taxon>Pseudomonadota</taxon>
        <taxon>Betaproteobacteria</taxon>
        <taxon>Neisseriales</taxon>
        <taxon>Neisseriaceae</taxon>
        <taxon>Conchiformibius</taxon>
    </lineage>
</organism>
<dbReference type="STRING" id="1121352.GCA_000620925_01596"/>